<proteinExistence type="inferred from homology"/>
<evidence type="ECO:0000256" key="7">
    <source>
        <dbReference type="RuleBase" id="RU079119"/>
    </source>
</evidence>
<evidence type="ECO:0000256" key="3">
    <source>
        <dbReference type="ARBA" id="ARBA00022692"/>
    </source>
</evidence>
<feature type="transmembrane region" description="Helical" evidence="7">
    <location>
        <begin position="51"/>
        <end position="76"/>
    </location>
</feature>
<evidence type="ECO:0000313" key="9">
    <source>
        <dbReference type="EMBL" id="CAH3017681.1"/>
    </source>
</evidence>
<evidence type="ECO:0000256" key="6">
    <source>
        <dbReference type="ARBA" id="ARBA00023315"/>
    </source>
</evidence>
<gene>
    <name evidence="9" type="ORF">PEVE_00039065</name>
</gene>
<accession>A0ABN8LQ58</accession>
<keyword evidence="5 7" id="KW-0472">Membrane</keyword>
<comment type="catalytic activity">
    <reaction evidence="7">
        <text>L-cysteinyl-[protein] + hexadecanoyl-CoA = S-hexadecanoyl-L-cysteinyl-[protein] + CoA</text>
        <dbReference type="Rhea" id="RHEA:36683"/>
        <dbReference type="Rhea" id="RHEA-COMP:10131"/>
        <dbReference type="Rhea" id="RHEA-COMP:11032"/>
        <dbReference type="ChEBI" id="CHEBI:29950"/>
        <dbReference type="ChEBI" id="CHEBI:57287"/>
        <dbReference type="ChEBI" id="CHEBI:57379"/>
        <dbReference type="ChEBI" id="CHEBI:74151"/>
        <dbReference type="EC" id="2.3.1.225"/>
    </reaction>
</comment>
<dbReference type="EC" id="2.3.1.225" evidence="7"/>
<dbReference type="PROSITE" id="PS50216">
    <property type="entry name" value="DHHC"/>
    <property type="match status" value="1"/>
</dbReference>
<evidence type="ECO:0000256" key="4">
    <source>
        <dbReference type="ARBA" id="ARBA00022989"/>
    </source>
</evidence>
<feature type="domain" description="Palmitoyltransferase DHHC" evidence="8">
    <location>
        <begin position="96"/>
        <end position="234"/>
    </location>
</feature>
<feature type="transmembrane region" description="Helical" evidence="7">
    <location>
        <begin position="170"/>
        <end position="188"/>
    </location>
</feature>
<comment type="domain">
    <text evidence="7">The DHHC domain is required for palmitoyltransferase activity.</text>
</comment>
<reference evidence="9 10" key="1">
    <citation type="submission" date="2022-05" db="EMBL/GenBank/DDBJ databases">
        <authorList>
            <consortium name="Genoscope - CEA"/>
            <person name="William W."/>
        </authorList>
    </citation>
    <scope>NUCLEOTIDE SEQUENCE [LARGE SCALE GENOMIC DNA]</scope>
</reference>
<evidence type="ECO:0000256" key="2">
    <source>
        <dbReference type="ARBA" id="ARBA00022679"/>
    </source>
</evidence>
<evidence type="ECO:0000259" key="8">
    <source>
        <dbReference type="Pfam" id="PF01529"/>
    </source>
</evidence>
<dbReference type="Pfam" id="PF01529">
    <property type="entry name" value="DHHC"/>
    <property type="match status" value="1"/>
</dbReference>
<comment type="caution">
    <text evidence="9">The sequence shown here is derived from an EMBL/GenBank/DDBJ whole genome shotgun (WGS) entry which is preliminary data.</text>
</comment>
<organism evidence="9 10">
    <name type="scientific">Porites evermanni</name>
    <dbReference type="NCBI Taxonomy" id="104178"/>
    <lineage>
        <taxon>Eukaryota</taxon>
        <taxon>Metazoa</taxon>
        <taxon>Cnidaria</taxon>
        <taxon>Anthozoa</taxon>
        <taxon>Hexacorallia</taxon>
        <taxon>Scleractinia</taxon>
        <taxon>Fungiina</taxon>
        <taxon>Poritidae</taxon>
        <taxon>Porites</taxon>
    </lineage>
</organism>
<feature type="transmembrane region" description="Helical" evidence="7">
    <location>
        <begin position="21"/>
        <end position="45"/>
    </location>
</feature>
<keyword evidence="3 7" id="KW-0812">Transmembrane</keyword>
<dbReference type="Proteomes" id="UP001159427">
    <property type="component" value="Unassembled WGS sequence"/>
</dbReference>
<evidence type="ECO:0000256" key="1">
    <source>
        <dbReference type="ARBA" id="ARBA00004141"/>
    </source>
</evidence>
<dbReference type="EMBL" id="CALNXI010000068">
    <property type="protein sequence ID" value="CAH3017681.1"/>
    <property type="molecule type" value="Genomic_DNA"/>
</dbReference>
<name>A0ABN8LQ58_9CNID</name>
<evidence type="ECO:0000313" key="10">
    <source>
        <dbReference type="Proteomes" id="UP001159427"/>
    </source>
</evidence>
<keyword evidence="4 7" id="KW-1133">Transmembrane helix</keyword>
<keyword evidence="6 7" id="KW-0012">Acyltransferase</keyword>
<sequence>MDDQANKSFFEGLKPKKPSEFLAFVFMIAMLWAIALFELFIVLPIYHDPFSSWYCIHVVCGFFLWLNVFANFFMLITTDTTGKKLGMPSVLKPGWTYCPFCQLNAPPRAHHCQICDECVLKRDHHCVFAGRCVGFRNYRYYMFLALYLWMGAVYANVFHHDYVTDEIGGVGFWTLLTMVTPVVIWLLGYTSVYGIFVSFMAGISVFALLLFTAMLFFQTGIIFKGQTSYERKKKKREYDRGWRRNFIEVFGERWYLAWIWPTVSSPLPGDGTNFKKTYPEESKDM</sequence>
<keyword evidence="2 7" id="KW-0808">Transferase</keyword>
<feature type="transmembrane region" description="Helical" evidence="7">
    <location>
        <begin position="140"/>
        <end position="158"/>
    </location>
</feature>
<protein>
    <recommendedName>
        <fullName evidence="7">Palmitoyltransferase</fullName>
        <ecNumber evidence="7">2.3.1.225</ecNumber>
    </recommendedName>
</protein>
<dbReference type="PANTHER" id="PTHR12246">
    <property type="entry name" value="PALMITOYLTRANSFERASE ZDHHC16"/>
    <property type="match status" value="1"/>
</dbReference>
<comment type="similarity">
    <text evidence="7">Belongs to the DHHC palmitoyltransferase family.</text>
</comment>
<dbReference type="InterPro" id="IPR039859">
    <property type="entry name" value="PFA4/ZDH16/20/ERF2-like"/>
</dbReference>
<dbReference type="InterPro" id="IPR001594">
    <property type="entry name" value="Palmitoyltrfase_DHHC"/>
</dbReference>
<comment type="subcellular location">
    <subcellularLocation>
        <location evidence="1">Membrane</location>
        <topology evidence="1">Multi-pass membrane protein</topology>
    </subcellularLocation>
</comment>
<keyword evidence="10" id="KW-1185">Reference proteome</keyword>
<feature type="transmembrane region" description="Helical" evidence="7">
    <location>
        <begin position="195"/>
        <end position="217"/>
    </location>
</feature>
<evidence type="ECO:0000256" key="5">
    <source>
        <dbReference type="ARBA" id="ARBA00023136"/>
    </source>
</evidence>